<dbReference type="InterPro" id="IPR025326">
    <property type="entry name" value="DUF4232"/>
</dbReference>
<dbReference type="EMBL" id="NKYE01000020">
    <property type="protein sequence ID" value="OZM70461.1"/>
    <property type="molecule type" value="Genomic_DNA"/>
</dbReference>
<evidence type="ECO:0000313" key="3">
    <source>
        <dbReference type="EMBL" id="OZM70461.1"/>
    </source>
</evidence>
<evidence type="ECO:0000256" key="1">
    <source>
        <dbReference type="SAM" id="SignalP"/>
    </source>
</evidence>
<organism evidence="3 4">
    <name type="scientific">Amycolatopsis antarctica</name>
    <dbReference type="NCBI Taxonomy" id="1854586"/>
    <lineage>
        <taxon>Bacteria</taxon>
        <taxon>Bacillati</taxon>
        <taxon>Actinomycetota</taxon>
        <taxon>Actinomycetes</taxon>
        <taxon>Pseudonocardiales</taxon>
        <taxon>Pseudonocardiaceae</taxon>
        <taxon>Amycolatopsis</taxon>
    </lineage>
</organism>
<dbReference type="Proteomes" id="UP000242444">
    <property type="component" value="Unassembled WGS sequence"/>
</dbReference>
<keyword evidence="4" id="KW-1185">Reference proteome</keyword>
<feature type="chain" id="PRO_5013283470" description="DUF4232 domain-containing protein" evidence="1">
    <location>
        <begin position="34"/>
        <end position="171"/>
    </location>
</feature>
<keyword evidence="1" id="KW-0732">Signal</keyword>
<reference evidence="3 4" key="1">
    <citation type="submission" date="2017-07" db="EMBL/GenBank/DDBJ databases">
        <title>Amycolatopsis antarcticus sp. nov., isolated from the surface of an Antarcticus brown macroalga.</title>
        <authorList>
            <person name="Wang J."/>
            <person name="Leiva S."/>
            <person name="Huang J."/>
            <person name="Huang Y."/>
        </authorList>
    </citation>
    <scope>NUCLEOTIDE SEQUENCE [LARGE SCALE GENOMIC DNA]</scope>
    <source>
        <strain evidence="3 4">AU-G6</strain>
    </source>
</reference>
<dbReference type="AlphaFoldDB" id="A0A263CWJ3"/>
<dbReference type="InParanoid" id="A0A263CWJ3"/>
<feature type="signal peptide" evidence="1">
    <location>
        <begin position="1"/>
        <end position="33"/>
    </location>
</feature>
<comment type="caution">
    <text evidence="3">The sequence shown here is derived from an EMBL/GenBank/DDBJ whole genome shotgun (WGS) entry which is preliminary data.</text>
</comment>
<dbReference type="Pfam" id="PF14016">
    <property type="entry name" value="DUF4232"/>
    <property type="match status" value="1"/>
</dbReference>
<proteinExistence type="predicted"/>
<evidence type="ECO:0000259" key="2">
    <source>
        <dbReference type="Pfam" id="PF14016"/>
    </source>
</evidence>
<protein>
    <recommendedName>
        <fullName evidence="2">DUF4232 domain-containing protein</fullName>
    </recommendedName>
</protein>
<evidence type="ECO:0000313" key="4">
    <source>
        <dbReference type="Proteomes" id="UP000242444"/>
    </source>
</evidence>
<dbReference type="OrthoDB" id="5185278at2"/>
<dbReference type="RefSeq" id="WP_094865519.1">
    <property type="nucleotide sequence ID" value="NZ_NKYE01000020.1"/>
</dbReference>
<feature type="domain" description="DUF4232" evidence="2">
    <location>
        <begin position="41"/>
        <end position="142"/>
    </location>
</feature>
<accession>A0A263CWJ3</accession>
<sequence length="171" mass="16872">MASTRTIRFGAAAVVTGAIAAGGLTVAAGSAQAMPTDTNTCLPGEVTAQVTEGVAPVQGEKLFRLTFTAVPGEDCVLTGTPGEVTFHDAAGAPLGVDSFASAPQSAPQEHVDAEHPAEVVLRAPDADLPGAPAASVSFTMPNSGTGLGFRVAWPSPVNGPVEVGNIGAPVG</sequence>
<name>A0A263CWJ3_9PSEU</name>
<gene>
    <name evidence="3" type="ORF">CFN78_25200</name>
</gene>